<protein>
    <recommendedName>
        <fullName evidence="3 13">Flagellar biosynthetic protein FlhB</fullName>
    </recommendedName>
</protein>
<feature type="transmembrane region" description="Helical" evidence="13">
    <location>
        <begin position="188"/>
        <end position="216"/>
    </location>
</feature>
<feature type="compositionally biased region" description="Basic and acidic residues" evidence="14">
    <location>
        <begin position="227"/>
        <end position="242"/>
    </location>
</feature>
<evidence type="ECO:0000256" key="8">
    <source>
        <dbReference type="ARBA" id="ARBA00022927"/>
    </source>
</evidence>
<dbReference type="InterPro" id="IPR006136">
    <property type="entry name" value="FlhB"/>
</dbReference>
<accession>A0A0K6HA27</accession>
<dbReference type="FunFam" id="3.40.1690.10:FF:000001">
    <property type="entry name" value="Flagellar biosynthetic protein FlhB"/>
    <property type="match status" value="1"/>
</dbReference>
<feature type="transmembrane region" description="Helical" evidence="13">
    <location>
        <begin position="151"/>
        <end position="168"/>
    </location>
</feature>
<dbReference type="Pfam" id="PF01312">
    <property type="entry name" value="Bac_export_2"/>
    <property type="match status" value="1"/>
</dbReference>
<evidence type="ECO:0000256" key="12">
    <source>
        <dbReference type="ARBA" id="ARBA00025078"/>
    </source>
</evidence>
<dbReference type="InterPro" id="IPR029025">
    <property type="entry name" value="T3SS_substrate_exporter_C"/>
</dbReference>
<dbReference type="AlphaFoldDB" id="A0A0K6HA27"/>
<feature type="transmembrane region" description="Helical" evidence="13">
    <location>
        <begin position="95"/>
        <end position="118"/>
    </location>
</feature>
<keyword evidence="15" id="KW-0969">Cilium</keyword>
<dbReference type="GO" id="GO:0009306">
    <property type="term" value="P:protein secretion"/>
    <property type="evidence" value="ECO:0007669"/>
    <property type="project" value="InterPro"/>
</dbReference>
<reference evidence="16" key="1">
    <citation type="submission" date="2015-08" db="EMBL/GenBank/DDBJ databases">
        <authorList>
            <person name="Varghese N."/>
        </authorList>
    </citation>
    <scope>NUCLEOTIDE SEQUENCE [LARGE SCALE GENOMIC DNA]</scope>
    <source>
        <strain evidence="16">DSM 27808</strain>
    </source>
</reference>
<dbReference type="GO" id="GO:0005886">
    <property type="term" value="C:plasma membrane"/>
    <property type="evidence" value="ECO:0007669"/>
    <property type="project" value="UniProtKB-SubCell"/>
</dbReference>
<organism evidence="15 16">
    <name type="scientific">Pseudidiomarina woesei</name>
    <dbReference type="NCBI Taxonomy" id="1381080"/>
    <lineage>
        <taxon>Bacteria</taxon>
        <taxon>Pseudomonadati</taxon>
        <taxon>Pseudomonadota</taxon>
        <taxon>Gammaproteobacteria</taxon>
        <taxon>Alteromonadales</taxon>
        <taxon>Idiomarinaceae</taxon>
        <taxon>Pseudidiomarina</taxon>
    </lineage>
</organism>
<evidence type="ECO:0000256" key="2">
    <source>
        <dbReference type="ARBA" id="ARBA00010690"/>
    </source>
</evidence>
<dbReference type="NCBIfam" id="TIGR00328">
    <property type="entry name" value="flhB"/>
    <property type="match status" value="1"/>
</dbReference>
<keyword evidence="8 13" id="KW-0653">Protein transport</keyword>
<keyword evidence="16" id="KW-1185">Reference proteome</keyword>
<evidence type="ECO:0000256" key="11">
    <source>
        <dbReference type="ARBA" id="ARBA00023225"/>
    </source>
</evidence>
<dbReference type="OrthoDB" id="9807950at2"/>
<dbReference type="PANTHER" id="PTHR30531">
    <property type="entry name" value="FLAGELLAR BIOSYNTHETIC PROTEIN FLHB"/>
    <property type="match status" value="1"/>
</dbReference>
<evidence type="ECO:0000313" key="15">
    <source>
        <dbReference type="EMBL" id="CUA87594.1"/>
    </source>
</evidence>
<feature type="region of interest" description="Disordered" evidence="14">
    <location>
        <begin position="1"/>
        <end position="26"/>
    </location>
</feature>
<proteinExistence type="inferred from homology"/>
<evidence type="ECO:0000256" key="4">
    <source>
        <dbReference type="ARBA" id="ARBA00022448"/>
    </source>
</evidence>
<evidence type="ECO:0000256" key="10">
    <source>
        <dbReference type="ARBA" id="ARBA00023136"/>
    </source>
</evidence>
<keyword evidence="15" id="KW-0282">Flagellum</keyword>
<feature type="transmembrane region" description="Helical" evidence="13">
    <location>
        <begin position="35"/>
        <end position="56"/>
    </location>
</feature>
<keyword evidence="11 13" id="KW-1006">Bacterial flagellum protein export</keyword>
<keyword evidence="6 13" id="KW-0812">Transmembrane</keyword>
<evidence type="ECO:0000256" key="9">
    <source>
        <dbReference type="ARBA" id="ARBA00022989"/>
    </source>
</evidence>
<evidence type="ECO:0000256" key="3">
    <source>
        <dbReference type="ARBA" id="ARBA00021622"/>
    </source>
</evidence>
<keyword evidence="9 13" id="KW-1133">Transmembrane helix</keyword>
<evidence type="ECO:0000256" key="6">
    <source>
        <dbReference type="ARBA" id="ARBA00022692"/>
    </source>
</evidence>
<dbReference type="PRINTS" id="PR00950">
    <property type="entry name" value="TYPE3IMSPROT"/>
</dbReference>
<feature type="region of interest" description="Disordered" evidence="14">
    <location>
        <begin position="227"/>
        <end position="246"/>
    </location>
</feature>
<dbReference type="SUPFAM" id="SSF160544">
    <property type="entry name" value="EscU C-terminal domain-like"/>
    <property type="match status" value="1"/>
</dbReference>
<keyword evidence="10 13" id="KW-0472">Membrane</keyword>
<dbReference type="Gene3D" id="3.40.1690.10">
    <property type="entry name" value="secretion proteins EscU"/>
    <property type="match status" value="1"/>
</dbReference>
<evidence type="ECO:0000256" key="7">
    <source>
        <dbReference type="ARBA" id="ARBA00022795"/>
    </source>
</evidence>
<sequence>MAEEQSQDQEKTEEPSARRLQKSREEGQVARSRELTTFVILFGGVLMLWALGSAMYQNLGLVMEQAFLFERLQVSEPGPMLQNVLELGQSALLSLLPLFAVMMLLALVAPALLGGWVVSAKAMAPKLSKLNPIKGLKRVFSTQALAELGKAIAKSVLVGSVLMLFLWDQKANFLRLMSLEVKQALGEAMSMAALACFLMILTLLVVVAFDVPFQLFTHTKKLRMSKEEVKRENKETEGDPHVKGKIRQQQQAMARRRMMSEVPQADVIVTNPTHYAVALKYDDSNMGAPRVVAKGTDLVAQRIRELGDEHKVPRLEAPPLARALHTHVDLGHEIPAPLYTAVAEVLAWAFQLKRSRDGAAITPPTPTNITVPDDYEVPAS</sequence>
<dbReference type="EMBL" id="CYHB01000005">
    <property type="protein sequence ID" value="CUA87594.1"/>
    <property type="molecule type" value="Genomic_DNA"/>
</dbReference>
<dbReference type="RefSeq" id="WP_055439516.1">
    <property type="nucleotide sequence ID" value="NZ_CYHB01000005.1"/>
</dbReference>
<comment type="subcellular location">
    <subcellularLocation>
        <location evidence="1">Cell membrane</location>
        <topology evidence="1">Multi-pass membrane protein</topology>
    </subcellularLocation>
</comment>
<evidence type="ECO:0000256" key="13">
    <source>
        <dbReference type="RuleBase" id="RU364091"/>
    </source>
</evidence>
<keyword evidence="7 13" id="KW-1005">Bacterial flagellum biogenesis</keyword>
<comment type="function">
    <text evidence="12 13">Required for formation of the rod structure in the basal body of the flagellar apparatus. Together with FliI and FliH, may constitute the export apparatus of flagellin.</text>
</comment>
<dbReference type="PANTHER" id="PTHR30531:SF12">
    <property type="entry name" value="FLAGELLAR BIOSYNTHETIC PROTEIN FLHB"/>
    <property type="match status" value="1"/>
</dbReference>
<evidence type="ECO:0000256" key="5">
    <source>
        <dbReference type="ARBA" id="ARBA00022475"/>
    </source>
</evidence>
<gene>
    <name evidence="13" type="primary">flhB</name>
    <name evidence="15" type="ORF">Ga0061064_1850</name>
</gene>
<comment type="similarity">
    <text evidence="2 13">Belongs to the type III secretion exporter family.</text>
</comment>
<name>A0A0K6HA27_9GAMM</name>
<dbReference type="GO" id="GO:0044780">
    <property type="term" value="P:bacterial-type flagellum assembly"/>
    <property type="evidence" value="ECO:0007669"/>
    <property type="project" value="InterPro"/>
</dbReference>
<evidence type="ECO:0000256" key="1">
    <source>
        <dbReference type="ARBA" id="ARBA00004651"/>
    </source>
</evidence>
<dbReference type="InterPro" id="IPR006135">
    <property type="entry name" value="T3SS_substrate_exporter"/>
</dbReference>
<keyword evidence="4 13" id="KW-0813">Transport</keyword>
<evidence type="ECO:0000313" key="16">
    <source>
        <dbReference type="Proteomes" id="UP000182598"/>
    </source>
</evidence>
<keyword evidence="5 13" id="KW-1003">Cell membrane</keyword>
<keyword evidence="15" id="KW-0966">Cell projection</keyword>
<dbReference type="Proteomes" id="UP000182598">
    <property type="component" value="Unassembled WGS sequence"/>
</dbReference>
<feature type="compositionally biased region" description="Basic and acidic residues" evidence="14">
    <location>
        <begin position="8"/>
        <end position="26"/>
    </location>
</feature>
<evidence type="ECO:0000256" key="14">
    <source>
        <dbReference type="SAM" id="MobiDB-lite"/>
    </source>
</evidence>